<feature type="chain" id="PRO_5046869799" description="Right-handed parallel beta-helix repeat-containing protein" evidence="1">
    <location>
        <begin position="33"/>
        <end position="649"/>
    </location>
</feature>
<name>A0ABV5VP57_9BACL</name>
<evidence type="ECO:0000256" key="1">
    <source>
        <dbReference type="SAM" id="SignalP"/>
    </source>
</evidence>
<dbReference type="PROSITE" id="PS51318">
    <property type="entry name" value="TAT"/>
    <property type="match status" value="1"/>
</dbReference>
<keyword evidence="1" id="KW-0732">Signal</keyword>
<feature type="signal peptide" evidence="1">
    <location>
        <begin position="1"/>
        <end position="32"/>
    </location>
</feature>
<dbReference type="Proteomes" id="UP001589619">
    <property type="component" value="Unassembled WGS sequence"/>
</dbReference>
<evidence type="ECO:0000313" key="3">
    <source>
        <dbReference type="Proteomes" id="UP001589619"/>
    </source>
</evidence>
<protein>
    <recommendedName>
        <fullName evidence="4">Right-handed parallel beta-helix repeat-containing protein</fullName>
    </recommendedName>
</protein>
<organism evidence="2 3">
    <name type="scientific">Paenibacillus hodogayensis</name>
    <dbReference type="NCBI Taxonomy" id="279208"/>
    <lineage>
        <taxon>Bacteria</taxon>
        <taxon>Bacillati</taxon>
        <taxon>Bacillota</taxon>
        <taxon>Bacilli</taxon>
        <taxon>Bacillales</taxon>
        <taxon>Paenibacillaceae</taxon>
        <taxon>Paenibacillus</taxon>
    </lineage>
</organism>
<evidence type="ECO:0008006" key="4">
    <source>
        <dbReference type="Google" id="ProtNLM"/>
    </source>
</evidence>
<dbReference type="SUPFAM" id="SSF51126">
    <property type="entry name" value="Pectin lyase-like"/>
    <property type="match status" value="1"/>
</dbReference>
<gene>
    <name evidence="2" type="ORF">ACFFNY_00035</name>
</gene>
<dbReference type="EMBL" id="JBHMAG010000001">
    <property type="protein sequence ID" value="MFB9749945.1"/>
    <property type="molecule type" value="Genomic_DNA"/>
</dbReference>
<reference evidence="2 3" key="1">
    <citation type="submission" date="2024-09" db="EMBL/GenBank/DDBJ databases">
        <authorList>
            <person name="Sun Q."/>
            <person name="Mori K."/>
        </authorList>
    </citation>
    <scope>NUCLEOTIDE SEQUENCE [LARGE SCALE GENOMIC DNA]</scope>
    <source>
        <strain evidence="2 3">JCM 12520</strain>
    </source>
</reference>
<evidence type="ECO:0000313" key="2">
    <source>
        <dbReference type="EMBL" id="MFB9749945.1"/>
    </source>
</evidence>
<proteinExistence type="predicted"/>
<dbReference type="RefSeq" id="WP_344909994.1">
    <property type="nucleotide sequence ID" value="NZ_BAAAYO010000008.1"/>
</dbReference>
<comment type="caution">
    <text evidence="2">The sequence shown here is derived from an EMBL/GenBank/DDBJ whole genome shotgun (WGS) entry which is preliminary data.</text>
</comment>
<accession>A0ABV5VP57</accession>
<keyword evidence="3" id="KW-1185">Reference proteome</keyword>
<sequence>MDDQANKLAVSRRQLLAALGMAGVMMSLGTAAANGETVLQHVYGPGGTGGPECGEASIACAASVDELRLTEPACEGQLLYLTGYYADTPGIGDGLLTAEQGTFTDDGGSVFRSGKPEWYWKRLGTELVLEHFGVVRDDVSAAAANAARMTAAFRVTGYTMSATPHMTYVYEGDVTLDTAHALNGRKAVFRGMAGCIRIASPGCVVHSPVLDDSLRTDNRRSMLVEADHVQIVHAEFKGNGHQECCLEITGSHASVSHSKLRDASYMILATTGRGTHISGCYFTGGNTRAVLTAARTGAAVIPWGDAIKLSSDTNDLANPNASGRHDNIITNNLFEDVYRDCVDLFTDGSRTVFSHNVIRNHHWNILDIKCIYRDVPANGTSVDPGRREEALIATGNLIHNVDNPYSSGESLFSVVHYKNPESAGKVPDYKLGPNKISIFGNQIDGVFGYVFRALDSSDVSYRDNEHYNLVNNAIYITGESGTRHIDVDRNKFYYANGKDHWGNPLQVIRRTSANCARGSVSFNKFVCDRKDGFRGAVAAVVMGDRMSANGNIGEGFDFVVEAAKGTNLVCDGTEAHDCKAAVRVGQYGAVTGVRVSRTYASSCAQVVAVNTANTAKLMLVDNDGVDITGTAYSDVSAIASKVVRNNQSM</sequence>
<dbReference type="InterPro" id="IPR006311">
    <property type="entry name" value="TAT_signal"/>
</dbReference>
<dbReference type="InterPro" id="IPR011050">
    <property type="entry name" value="Pectin_lyase_fold/virulence"/>
</dbReference>